<comment type="catalytic activity">
    <reaction evidence="14">
        <text>(R)-4'-phosphopantetheine + ATP + H(+) = 3'-dephospho-CoA + diphosphate</text>
        <dbReference type="Rhea" id="RHEA:19801"/>
        <dbReference type="ChEBI" id="CHEBI:15378"/>
        <dbReference type="ChEBI" id="CHEBI:30616"/>
        <dbReference type="ChEBI" id="CHEBI:33019"/>
        <dbReference type="ChEBI" id="CHEBI:57328"/>
        <dbReference type="ChEBI" id="CHEBI:61723"/>
        <dbReference type="EC" id="2.7.7.3"/>
    </reaction>
    <physiologicalReaction direction="left-to-right" evidence="14">
        <dbReference type="Rhea" id="RHEA:19802"/>
    </physiologicalReaction>
</comment>
<comment type="caution">
    <text evidence="23">The sequence shown here is derived from an EMBL/GenBank/DDBJ whole genome shotgun (WGS) entry which is preliminary data.</text>
</comment>
<keyword evidence="10" id="KW-0418">Kinase</keyword>
<dbReference type="Pfam" id="PF01121">
    <property type="entry name" value="CoaE"/>
    <property type="match status" value="1"/>
</dbReference>
<evidence type="ECO:0000256" key="17">
    <source>
        <dbReference type="ARBA" id="ARBA00060565"/>
    </source>
</evidence>
<dbReference type="FunFam" id="3.40.50.620:FF:000089">
    <property type="entry name" value="Bifunctional coenzyme A synthase"/>
    <property type="match status" value="1"/>
</dbReference>
<dbReference type="HAMAP" id="MF_00376">
    <property type="entry name" value="Dephospho_CoA_kinase"/>
    <property type="match status" value="1"/>
</dbReference>
<keyword evidence="9" id="KW-0547">Nucleotide-binding</keyword>
<evidence type="ECO:0000256" key="8">
    <source>
        <dbReference type="ARBA" id="ARBA00022695"/>
    </source>
</evidence>
<proteinExistence type="inferred from homology"/>
<dbReference type="Gene3D" id="3.40.50.300">
    <property type="entry name" value="P-loop containing nucleotide triphosphate hydrolases"/>
    <property type="match status" value="1"/>
</dbReference>
<protein>
    <recommendedName>
        <fullName evidence="21">Bifunctional coenzyme A synthase</fullName>
        <ecNumber evidence="20">2.7.1.24</ecNumber>
        <ecNumber evidence="4">2.7.7.3</ecNumber>
    </recommendedName>
</protein>
<evidence type="ECO:0000256" key="12">
    <source>
        <dbReference type="ARBA" id="ARBA00023128"/>
    </source>
</evidence>
<dbReference type="FunFam" id="3.40.50.300:FF:000899">
    <property type="entry name" value="Bifunctional coenzyme A synthase"/>
    <property type="match status" value="1"/>
</dbReference>
<accession>A0A6V7H4D4</accession>
<dbReference type="PROSITE" id="PS51219">
    <property type="entry name" value="DPCK"/>
    <property type="match status" value="1"/>
</dbReference>
<dbReference type="CDD" id="cd02164">
    <property type="entry name" value="PPAT_CoAS"/>
    <property type="match status" value="1"/>
</dbReference>
<reference evidence="23" key="1">
    <citation type="submission" date="2020-07" db="EMBL/GenBank/DDBJ databases">
        <authorList>
            <person name="Nazaruddin N."/>
        </authorList>
    </citation>
    <scope>NUCLEOTIDE SEQUENCE</scope>
</reference>
<evidence type="ECO:0000256" key="20">
    <source>
        <dbReference type="ARBA" id="ARBA00066359"/>
    </source>
</evidence>
<name>A0A6V7H4D4_9HYME</name>
<comment type="subcellular location">
    <subcellularLocation>
        <location evidence="2">Cytoplasm</location>
    </subcellularLocation>
    <subcellularLocation>
        <location evidence="1">Mitochondrion matrix</location>
    </subcellularLocation>
</comment>
<evidence type="ECO:0000256" key="14">
    <source>
        <dbReference type="ARBA" id="ARBA00051310"/>
    </source>
</evidence>
<evidence type="ECO:0000313" key="23">
    <source>
        <dbReference type="EMBL" id="CAD1473918.1"/>
    </source>
</evidence>
<keyword evidence="6" id="KW-0597">Phosphoprotein</keyword>
<dbReference type="GO" id="GO:0005759">
    <property type="term" value="C:mitochondrial matrix"/>
    <property type="evidence" value="ECO:0007669"/>
    <property type="project" value="UniProtKB-SubCell"/>
</dbReference>
<keyword evidence="11" id="KW-0067">ATP-binding</keyword>
<evidence type="ECO:0000256" key="3">
    <source>
        <dbReference type="ARBA" id="ARBA00011245"/>
    </source>
</evidence>
<dbReference type="SUPFAM" id="SSF52374">
    <property type="entry name" value="Nucleotidylyl transferase"/>
    <property type="match status" value="1"/>
</dbReference>
<dbReference type="InterPro" id="IPR027417">
    <property type="entry name" value="P-loop_NTPase"/>
</dbReference>
<evidence type="ECO:0000256" key="5">
    <source>
        <dbReference type="ARBA" id="ARBA00022490"/>
    </source>
</evidence>
<evidence type="ECO:0000256" key="19">
    <source>
        <dbReference type="ARBA" id="ARBA00061673"/>
    </source>
</evidence>
<evidence type="ECO:0000256" key="13">
    <source>
        <dbReference type="ARBA" id="ARBA00023268"/>
    </source>
</evidence>
<dbReference type="AlphaFoldDB" id="A0A6V7H4D4"/>
<evidence type="ECO:0000256" key="10">
    <source>
        <dbReference type="ARBA" id="ARBA00022777"/>
    </source>
</evidence>
<evidence type="ECO:0000256" key="16">
    <source>
        <dbReference type="ARBA" id="ARBA00059677"/>
    </source>
</evidence>
<evidence type="ECO:0000256" key="15">
    <source>
        <dbReference type="ARBA" id="ARBA00051912"/>
    </source>
</evidence>
<dbReference type="GO" id="GO:0004595">
    <property type="term" value="F:pantetheine-phosphate adenylyltransferase activity"/>
    <property type="evidence" value="ECO:0007669"/>
    <property type="project" value="UniProtKB-EC"/>
</dbReference>
<keyword evidence="8" id="KW-0548">Nucleotidyltransferase</keyword>
<evidence type="ECO:0000256" key="11">
    <source>
        <dbReference type="ARBA" id="ARBA00022840"/>
    </source>
</evidence>
<dbReference type="GO" id="GO:0005524">
    <property type="term" value="F:ATP binding"/>
    <property type="evidence" value="ECO:0007669"/>
    <property type="project" value="UniProtKB-KW"/>
</dbReference>
<dbReference type="EC" id="2.7.1.24" evidence="20"/>
<sequence>MANTGLLVLTNPKKVIKLLPIIRKHILKTLYIQYFPEKNIFLSGNYMIASSQSRMSHYAQIISKIYTDTSIVSSRLDVRVLLTSIKNPNISIINTKKPVEIVIFDQICSKREADTFIQDYLANTSMGCSFINLGDDLNSEKLDIITPCFLEEKTYKNVVLGGTFDKIHNGHKIFLSEAVLRCTEKLTIGVTDTNMLSAKLLWELIEPCSTRISNLNNFLEDIDSTITYNIVAINDMYGPTKYDPTFEMIVVSEETKRGGDKVNEMREKNNLNKLDIHVVKLISEENHKSHEESKISSSNQRIRLLGTKLRTPQIENKPLKPYIIGLTGGIASGKSSVAKKLQKLGAALVNCDKIAHDLYQPGKRCFDMIVETFGSGILKPDRFIDRKALGNIVFNDQTQLNKLNNIVWPVILEEAKKEINDFHTKGFDIIVMEAAVLIQAKWQHECHEIWTCIIPQEEAIRRIVERNGLTEVDAKLRIQAQPSNVEQINEANVVICSLWSHNITEEQVEKAWNELMAFLTTQ</sequence>
<dbReference type="PANTHER" id="PTHR10695">
    <property type="entry name" value="DEPHOSPHO-COA KINASE-RELATED"/>
    <property type="match status" value="1"/>
</dbReference>
<dbReference type="Gene3D" id="3.40.50.620">
    <property type="entry name" value="HUPs"/>
    <property type="match status" value="1"/>
</dbReference>
<evidence type="ECO:0000256" key="2">
    <source>
        <dbReference type="ARBA" id="ARBA00004496"/>
    </source>
</evidence>
<evidence type="ECO:0000256" key="21">
    <source>
        <dbReference type="ARBA" id="ARBA00067394"/>
    </source>
</evidence>
<dbReference type="GO" id="GO:0004140">
    <property type="term" value="F:dephospho-CoA kinase activity"/>
    <property type="evidence" value="ECO:0007669"/>
    <property type="project" value="UniProtKB-EC"/>
</dbReference>
<evidence type="ECO:0000256" key="9">
    <source>
        <dbReference type="ARBA" id="ARBA00022741"/>
    </source>
</evidence>
<keyword evidence="7" id="KW-0808">Transferase</keyword>
<dbReference type="InterPro" id="IPR004821">
    <property type="entry name" value="Cyt_trans-like"/>
</dbReference>
<dbReference type="OrthoDB" id="330671at2759"/>
<evidence type="ECO:0000256" key="6">
    <source>
        <dbReference type="ARBA" id="ARBA00022553"/>
    </source>
</evidence>
<organism evidence="23 24">
    <name type="scientific">Heterotrigona itama</name>
    <dbReference type="NCBI Taxonomy" id="395501"/>
    <lineage>
        <taxon>Eukaryota</taxon>
        <taxon>Metazoa</taxon>
        <taxon>Ecdysozoa</taxon>
        <taxon>Arthropoda</taxon>
        <taxon>Hexapoda</taxon>
        <taxon>Insecta</taxon>
        <taxon>Pterygota</taxon>
        <taxon>Neoptera</taxon>
        <taxon>Endopterygota</taxon>
        <taxon>Hymenoptera</taxon>
        <taxon>Apocrita</taxon>
        <taxon>Aculeata</taxon>
        <taxon>Apoidea</taxon>
        <taxon>Anthophila</taxon>
        <taxon>Apidae</taxon>
        <taxon>Heterotrigona</taxon>
    </lineage>
</organism>
<dbReference type="Pfam" id="PF01467">
    <property type="entry name" value="CTP_transf_like"/>
    <property type="match status" value="1"/>
</dbReference>
<dbReference type="InterPro" id="IPR001977">
    <property type="entry name" value="Depp_CoAkinase"/>
</dbReference>
<feature type="non-terminal residue" evidence="23">
    <location>
        <position position="1"/>
    </location>
</feature>
<keyword evidence="24" id="KW-1185">Reference proteome</keyword>
<evidence type="ECO:0000256" key="18">
    <source>
        <dbReference type="ARBA" id="ARBA00060696"/>
    </source>
</evidence>
<dbReference type="EMBL" id="CAJDYZ010006988">
    <property type="protein sequence ID" value="CAD1473918.1"/>
    <property type="molecule type" value="Genomic_DNA"/>
</dbReference>
<keyword evidence="5" id="KW-0963">Cytoplasm</keyword>
<dbReference type="Proteomes" id="UP000752696">
    <property type="component" value="Unassembled WGS sequence"/>
</dbReference>
<dbReference type="NCBIfam" id="TIGR00152">
    <property type="entry name" value="dephospho-CoA kinase"/>
    <property type="match status" value="1"/>
</dbReference>
<dbReference type="NCBIfam" id="NF001985">
    <property type="entry name" value="PRK00777.1"/>
    <property type="match status" value="1"/>
</dbReference>
<evidence type="ECO:0000259" key="22">
    <source>
        <dbReference type="Pfam" id="PF01467"/>
    </source>
</evidence>
<keyword evidence="13" id="KW-0511">Multifunctional enzyme</keyword>
<comment type="similarity">
    <text evidence="19">In the central section; belongs to the eukaryotic CoaD family.</text>
</comment>
<dbReference type="GO" id="GO:0015937">
    <property type="term" value="P:coenzyme A biosynthetic process"/>
    <property type="evidence" value="ECO:0007669"/>
    <property type="project" value="InterPro"/>
</dbReference>
<comment type="subunit">
    <text evidence="3">Monomer.</text>
</comment>
<comment type="function">
    <text evidence="16">Bifunctional enzyme that catalyzes the fourth and fifth sequential steps of CoA biosynthetic pathway. The fourth reaction is catalyzed by the phosphopantetheine adenylyltransferase, coded by the coaD domain; the fifth reaction is catalyzed by the dephospho-CoA kinase, coded by the coaE domain. May act as a point of CoA biosynthesis regulation.</text>
</comment>
<gene>
    <name evidence="23" type="ORF">MHI_LOCUS420863</name>
</gene>
<keyword evidence="12" id="KW-0496">Mitochondrion</keyword>
<dbReference type="PANTHER" id="PTHR10695:SF46">
    <property type="entry name" value="BIFUNCTIONAL COENZYME A SYNTHASE-RELATED"/>
    <property type="match status" value="1"/>
</dbReference>
<dbReference type="SUPFAM" id="SSF52540">
    <property type="entry name" value="P-loop containing nucleoside triphosphate hydrolases"/>
    <property type="match status" value="1"/>
</dbReference>
<comment type="pathway">
    <text evidence="18">Cofactor biosynthesis; coenzyme A biosynthesis; CoA from (R)-pantothenate: step 5/5.</text>
</comment>
<evidence type="ECO:0000313" key="24">
    <source>
        <dbReference type="Proteomes" id="UP000752696"/>
    </source>
</evidence>
<dbReference type="CDD" id="cd02022">
    <property type="entry name" value="DPCK"/>
    <property type="match status" value="1"/>
</dbReference>
<comment type="catalytic activity">
    <reaction evidence="15">
        <text>3'-dephospho-CoA + ATP = ADP + CoA + H(+)</text>
        <dbReference type="Rhea" id="RHEA:18245"/>
        <dbReference type="ChEBI" id="CHEBI:15378"/>
        <dbReference type="ChEBI" id="CHEBI:30616"/>
        <dbReference type="ChEBI" id="CHEBI:57287"/>
        <dbReference type="ChEBI" id="CHEBI:57328"/>
        <dbReference type="ChEBI" id="CHEBI:456216"/>
        <dbReference type="EC" id="2.7.1.24"/>
    </reaction>
    <physiologicalReaction direction="left-to-right" evidence="15">
        <dbReference type="Rhea" id="RHEA:18246"/>
    </physiologicalReaction>
</comment>
<evidence type="ECO:0000256" key="1">
    <source>
        <dbReference type="ARBA" id="ARBA00004305"/>
    </source>
</evidence>
<dbReference type="InterPro" id="IPR014729">
    <property type="entry name" value="Rossmann-like_a/b/a_fold"/>
</dbReference>
<feature type="domain" description="Cytidyltransferase-like" evidence="22">
    <location>
        <begin position="159"/>
        <end position="300"/>
    </location>
</feature>
<evidence type="ECO:0000256" key="4">
    <source>
        <dbReference type="ARBA" id="ARBA00012392"/>
    </source>
</evidence>
<dbReference type="EC" id="2.7.7.3" evidence="4"/>
<comment type="pathway">
    <text evidence="17">Cofactor biosynthesis; coenzyme A biosynthesis; CoA from (R)-pantothenate: step 4/5.</text>
</comment>
<evidence type="ECO:0000256" key="7">
    <source>
        <dbReference type="ARBA" id="ARBA00022679"/>
    </source>
</evidence>